<reference evidence="2 3" key="1">
    <citation type="submission" date="2017-03" db="EMBL/GenBank/DDBJ databases">
        <title>Genomes of endolithic fungi from Antarctica.</title>
        <authorList>
            <person name="Coleine C."/>
            <person name="Masonjones S."/>
            <person name="Stajich J.E."/>
        </authorList>
    </citation>
    <scope>NUCLEOTIDE SEQUENCE [LARGE SCALE GENOMIC DNA]</scope>
    <source>
        <strain evidence="2 3">CCFEE 6315</strain>
    </source>
</reference>
<evidence type="ECO:0000256" key="1">
    <source>
        <dbReference type="SAM" id="MobiDB-lite"/>
    </source>
</evidence>
<proteinExistence type="predicted"/>
<dbReference type="AlphaFoldDB" id="A0A4U0TR05"/>
<keyword evidence="3" id="KW-1185">Reference proteome</keyword>
<organism evidence="2 3">
    <name type="scientific">Salinomyces thailandicus</name>
    <dbReference type="NCBI Taxonomy" id="706561"/>
    <lineage>
        <taxon>Eukaryota</taxon>
        <taxon>Fungi</taxon>
        <taxon>Dikarya</taxon>
        <taxon>Ascomycota</taxon>
        <taxon>Pezizomycotina</taxon>
        <taxon>Dothideomycetes</taxon>
        <taxon>Dothideomycetidae</taxon>
        <taxon>Mycosphaerellales</taxon>
        <taxon>Teratosphaeriaceae</taxon>
        <taxon>Salinomyces</taxon>
    </lineage>
</organism>
<evidence type="ECO:0000313" key="2">
    <source>
        <dbReference type="EMBL" id="TKA24477.1"/>
    </source>
</evidence>
<comment type="caution">
    <text evidence="2">The sequence shown here is derived from an EMBL/GenBank/DDBJ whole genome shotgun (WGS) entry which is preliminary data.</text>
</comment>
<name>A0A4U0TR05_9PEZI</name>
<protein>
    <submittedName>
        <fullName evidence="2">Uncharacterized protein</fullName>
    </submittedName>
</protein>
<evidence type="ECO:0000313" key="3">
    <source>
        <dbReference type="Proteomes" id="UP000308549"/>
    </source>
</evidence>
<dbReference type="EMBL" id="NAJL01000043">
    <property type="protein sequence ID" value="TKA24477.1"/>
    <property type="molecule type" value="Genomic_DNA"/>
</dbReference>
<sequence>MDGDQSAKTMDRGASAATKHSDMTEGIHEDAQKDLGGAPAGEKTTGHAGASLFDTTGTIGKQFTTDGAIGGTAQKLGGPFDANTGMIGKQFTEQGGIGGAAKEMLAGSEKNTFQKKE</sequence>
<feature type="region of interest" description="Disordered" evidence="1">
    <location>
        <begin position="1"/>
        <end position="81"/>
    </location>
</feature>
<gene>
    <name evidence="2" type="ORF">B0A50_06634</name>
</gene>
<accession>A0A4U0TR05</accession>
<dbReference type="OrthoDB" id="5278621at2759"/>
<feature type="compositionally biased region" description="Polar residues" evidence="1">
    <location>
        <begin position="53"/>
        <end position="65"/>
    </location>
</feature>
<dbReference type="Proteomes" id="UP000308549">
    <property type="component" value="Unassembled WGS sequence"/>
</dbReference>
<feature type="compositionally biased region" description="Basic and acidic residues" evidence="1">
    <location>
        <begin position="19"/>
        <end position="33"/>
    </location>
</feature>